<dbReference type="InterPro" id="IPR050905">
    <property type="entry name" value="Plant_NBS-LRR"/>
</dbReference>
<keyword evidence="3" id="KW-1185">Reference proteome</keyword>
<dbReference type="PANTHER" id="PTHR33463">
    <property type="entry name" value="NB-ARC DOMAIN-CONTAINING PROTEIN-RELATED"/>
    <property type="match status" value="1"/>
</dbReference>
<dbReference type="EMBL" id="LT934122">
    <property type="protein sequence ID" value="VAI53217.1"/>
    <property type="molecule type" value="Genomic_DNA"/>
</dbReference>
<name>A0A9R0YE19_TRITD</name>
<dbReference type="AlphaFoldDB" id="A0A9R0YE19"/>
<dbReference type="PANTHER" id="PTHR33463:SF90">
    <property type="entry name" value="NB-ARC DOMAIN-CONTAINING PROTEIN"/>
    <property type="match status" value="1"/>
</dbReference>
<gene>
    <name evidence="2" type="ORF">TRITD_6Bv1G010060</name>
</gene>
<proteinExistence type="predicted"/>
<dbReference type="Gramene" id="TRITD6Bv1G010060.1">
    <property type="protein sequence ID" value="TRITD6Bv1G010060.1"/>
    <property type="gene ID" value="TRITD6Bv1G010060"/>
</dbReference>
<dbReference type="Gene3D" id="3.80.10.10">
    <property type="entry name" value="Ribonuclease Inhibitor"/>
    <property type="match status" value="1"/>
</dbReference>
<evidence type="ECO:0000313" key="3">
    <source>
        <dbReference type="Proteomes" id="UP000324705"/>
    </source>
</evidence>
<dbReference type="InterPro" id="IPR057135">
    <property type="entry name" value="At4g27190-like_LRR"/>
</dbReference>
<feature type="domain" description="Disease resistance protein At4g27190-like leucine-rich repeats" evidence="1">
    <location>
        <begin position="3"/>
        <end position="105"/>
    </location>
</feature>
<evidence type="ECO:0000313" key="2">
    <source>
        <dbReference type="EMBL" id="VAI53217.1"/>
    </source>
</evidence>
<protein>
    <recommendedName>
        <fullName evidence="1">Disease resistance protein At4g27190-like leucine-rich repeats domain-containing protein</fullName>
    </recommendedName>
</protein>
<dbReference type="OMA" id="MKARYIW"/>
<reference evidence="2 3" key="1">
    <citation type="submission" date="2017-09" db="EMBL/GenBank/DDBJ databases">
        <authorList>
            <consortium name="International Durum Wheat Genome Sequencing Consortium (IDWGSC)"/>
            <person name="Milanesi L."/>
        </authorList>
    </citation>
    <scope>NUCLEOTIDE SEQUENCE [LARGE SCALE GENOMIC DNA]</scope>
    <source>
        <strain evidence="3">cv. Svevo</strain>
    </source>
</reference>
<sequence>MFSFAHLVLLHLDHCPRLIHVLPLSDSLDTLPHMDTLEIVCCGDLREVFTLDPKQKRQRIIGCPKLRRIHLYELPSLQHICGSRMSAPNLETIKIRDCWSLRSLPAVSRNNEKLPSVDCEKEWWDNLEWDGVEANHHPSLYEHSHSSYYKAQQQRGTVLR</sequence>
<evidence type="ECO:0000259" key="1">
    <source>
        <dbReference type="Pfam" id="PF23247"/>
    </source>
</evidence>
<dbReference type="Pfam" id="PF23247">
    <property type="entry name" value="LRR_RPS2"/>
    <property type="match status" value="1"/>
</dbReference>
<organism evidence="2 3">
    <name type="scientific">Triticum turgidum subsp. durum</name>
    <name type="common">Durum wheat</name>
    <name type="synonym">Triticum durum</name>
    <dbReference type="NCBI Taxonomy" id="4567"/>
    <lineage>
        <taxon>Eukaryota</taxon>
        <taxon>Viridiplantae</taxon>
        <taxon>Streptophyta</taxon>
        <taxon>Embryophyta</taxon>
        <taxon>Tracheophyta</taxon>
        <taxon>Spermatophyta</taxon>
        <taxon>Magnoliopsida</taxon>
        <taxon>Liliopsida</taxon>
        <taxon>Poales</taxon>
        <taxon>Poaceae</taxon>
        <taxon>BOP clade</taxon>
        <taxon>Pooideae</taxon>
        <taxon>Triticodae</taxon>
        <taxon>Triticeae</taxon>
        <taxon>Triticinae</taxon>
        <taxon>Triticum</taxon>
    </lineage>
</organism>
<dbReference type="InterPro" id="IPR032675">
    <property type="entry name" value="LRR_dom_sf"/>
</dbReference>
<dbReference type="Proteomes" id="UP000324705">
    <property type="component" value="Chromosome 6B"/>
</dbReference>
<accession>A0A9R0YE19</accession>
<dbReference type="SUPFAM" id="SSF52058">
    <property type="entry name" value="L domain-like"/>
    <property type="match status" value="1"/>
</dbReference>